<proteinExistence type="predicted"/>
<feature type="non-terminal residue" evidence="1">
    <location>
        <position position="225"/>
    </location>
</feature>
<dbReference type="EMBL" id="VUJU01000277">
    <property type="protein sequence ID" value="KAF0771589.1"/>
    <property type="molecule type" value="Genomic_DNA"/>
</dbReference>
<organism evidence="1 2">
    <name type="scientific">Aphis craccivora</name>
    <name type="common">Cowpea aphid</name>
    <dbReference type="NCBI Taxonomy" id="307492"/>
    <lineage>
        <taxon>Eukaryota</taxon>
        <taxon>Metazoa</taxon>
        <taxon>Ecdysozoa</taxon>
        <taxon>Arthropoda</taxon>
        <taxon>Hexapoda</taxon>
        <taxon>Insecta</taxon>
        <taxon>Pterygota</taxon>
        <taxon>Neoptera</taxon>
        <taxon>Paraneoptera</taxon>
        <taxon>Hemiptera</taxon>
        <taxon>Sternorrhyncha</taxon>
        <taxon>Aphidomorpha</taxon>
        <taxon>Aphidoidea</taxon>
        <taxon>Aphididae</taxon>
        <taxon>Aphidini</taxon>
        <taxon>Aphis</taxon>
        <taxon>Aphis</taxon>
    </lineage>
</organism>
<evidence type="ECO:0000313" key="2">
    <source>
        <dbReference type="Proteomes" id="UP000478052"/>
    </source>
</evidence>
<reference evidence="1 2" key="1">
    <citation type="submission" date="2019-08" db="EMBL/GenBank/DDBJ databases">
        <title>Whole genome of Aphis craccivora.</title>
        <authorList>
            <person name="Voronova N.V."/>
            <person name="Shulinski R.S."/>
            <person name="Bandarenka Y.V."/>
            <person name="Zhorov D.G."/>
            <person name="Warner D."/>
        </authorList>
    </citation>
    <scope>NUCLEOTIDE SEQUENCE [LARGE SCALE GENOMIC DNA]</scope>
    <source>
        <strain evidence="1">180601</strain>
        <tissue evidence="1">Whole Body</tissue>
    </source>
</reference>
<dbReference type="AlphaFoldDB" id="A0A6G0ZKK1"/>
<dbReference type="OrthoDB" id="6595387at2759"/>
<name>A0A6G0ZKK1_APHCR</name>
<keyword evidence="2" id="KW-1185">Reference proteome</keyword>
<evidence type="ECO:0000313" key="1">
    <source>
        <dbReference type="EMBL" id="KAF0771589.1"/>
    </source>
</evidence>
<comment type="caution">
    <text evidence="1">The sequence shown here is derived from an EMBL/GenBank/DDBJ whole genome shotgun (WGS) entry which is preliminary data.</text>
</comment>
<protein>
    <submittedName>
        <fullName evidence="1">Uncharacterized protein</fullName>
    </submittedName>
</protein>
<accession>A0A6G0ZKK1</accession>
<dbReference type="Proteomes" id="UP000478052">
    <property type="component" value="Unassembled WGS sequence"/>
</dbReference>
<sequence>MICFYNNESKQLSQVTNILSYKMNFLQPSDSTESLSAWSPLKCVRDKHAQRFFFSDAPKQQRILSPPRYVDRIALDEAFSWLEINDQMGEDDEEDHHENKSLGRVENTCVKQRVKEIRKTYGLKIKKEFKKIIQEFYVLRNESVGMLNCAGDLQTEDKRRLFIDSVQNHLKRVVDFHESQVRYVNSKAPRWTSCDRTLALETLKKISTRHQVLMDEWIETVVNSG</sequence>
<gene>
    <name evidence="1" type="ORF">FWK35_00013210</name>
</gene>